<dbReference type="Proteomes" id="UP000054485">
    <property type="component" value="Unassembled WGS sequence"/>
</dbReference>
<evidence type="ECO:0000313" key="2">
    <source>
        <dbReference type="Proteomes" id="UP000054485"/>
    </source>
</evidence>
<dbReference type="InParanoid" id="A0A0D0AI51"/>
<dbReference type="AlphaFoldDB" id="A0A0D0AI51"/>
<organism evidence="1 2">
    <name type="scientific">Suillus luteus UH-Slu-Lm8-n1</name>
    <dbReference type="NCBI Taxonomy" id="930992"/>
    <lineage>
        <taxon>Eukaryota</taxon>
        <taxon>Fungi</taxon>
        <taxon>Dikarya</taxon>
        <taxon>Basidiomycota</taxon>
        <taxon>Agaricomycotina</taxon>
        <taxon>Agaricomycetes</taxon>
        <taxon>Agaricomycetidae</taxon>
        <taxon>Boletales</taxon>
        <taxon>Suillineae</taxon>
        <taxon>Suillaceae</taxon>
        <taxon>Suillus</taxon>
    </lineage>
</organism>
<proteinExistence type="predicted"/>
<dbReference type="EMBL" id="KN836724">
    <property type="protein sequence ID" value="KIK31708.1"/>
    <property type="molecule type" value="Genomic_DNA"/>
</dbReference>
<evidence type="ECO:0000313" key="1">
    <source>
        <dbReference type="EMBL" id="KIK31708.1"/>
    </source>
</evidence>
<reference evidence="1 2" key="1">
    <citation type="submission" date="2014-04" db="EMBL/GenBank/DDBJ databases">
        <authorList>
            <consortium name="DOE Joint Genome Institute"/>
            <person name="Kuo A."/>
            <person name="Ruytinx J."/>
            <person name="Rineau F."/>
            <person name="Colpaert J."/>
            <person name="Kohler A."/>
            <person name="Nagy L.G."/>
            <person name="Floudas D."/>
            <person name="Copeland A."/>
            <person name="Barry K.W."/>
            <person name="Cichocki N."/>
            <person name="Veneault-Fourrey C."/>
            <person name="LaButti K."/>
            <person name="Lindquist E.A."/>
            <person name="Lipzen A."/>
            <person name="Lundell T."/>
            <person name="Morin E."/>
            <person name="Murat C."/>
            <person name="Sun H."/>
            <person name="Tunlid A."/>
            <person name="Henrissat B."/>
            <person name="Grigoriev I.V."/>
            <person name="Hibbett D.S."/>
            <person name="Martin F."/>
            <person name="Nordberg H.P."/>
            <person name="Cantor M.N."/>
            <person name="Hua S.X."/>
        </authorList>
    </citation>
    <scope>NUCLEOTIDE SEQUENCE [LARGE SCALE GENOMIC DNA]</scope>
    <source>
        <strain evidence="1 2">UH-Slu-Lm8-n1</strain>
    </source>
</reference>
<gene>
    <name evidence="1" type="ORF">CY34DRAFT_19648</name>
</gene>
<reference evidence="2" key="2">
    <citation type="submission" date="2015-01" db="EMBL/GenBank/DDBJ databases">
        <title>Evolutionary Origins and Diversification of the Mycorrhizal Mutualists.</title>
        <authorList>
            <consortium name="DOE Joint Genome Institute"/>
            <consortium name="Mycorrhizal Genomics Consortium"/>
            <person name="Kohler A."/>
            <person name="Kuo A."/>
            <person name="Nagy L.G."/>
            <person name="Floudas D."/>
            <person name="Copeland A."/>
            <person name="Barry K.W."/>
            <person name="Cichocki N."/>
            <person name="Veneault-Fourrey C."/>
            <person name="LaButti K."/>
            <person name="Lindquist E.A."/>
            <person name="Lipzen A."/>
            <person name="Lundell T."/>
            <person name="Morin E."/>
            <person name="Murat C."/>
            <person name="Riley R."/>
            <person name="Ohm R."/>
            <person name="Sun H."/>
            <person name="Tunlid A."/>
            <person name="Henrissat B."/>
            <person name="Grigoriev I.V."/>
            <person name="Hibbett D.S."/>
            <person name="Martin F."/>
        </authorList>
    </citation>
    <scope>NUCLEOTIDE SEQUENCE [LARGE SCALE GENOMIC DNA]</scope>
    <source>
        <strain evidence="2">UH-Slu-Lm8-n1</strain>
    </source>
</reference>
<protein>
    <submittedName>
        <fullName evidence="1">Uncharacterized protein</fullName>
    </submittedName>
</protein>
<dbReference type="HOGENOM" id="CLU_3033935_0_0_1"/>
<keyword evidence="2" id="KW-1185">Reference proteome</keyword>
<name>A0A0D0AI51_9AGAM</name>
<sequence length="55" mass="6289">MDDEPLRVLIEVQMWILLEEAVVIRDDVVRRIQVKRIVPGSFKVSTGEVVIGVQD</sequence>
<accession>A0A0D0AI51</accession>